<gene>
    <name evidence="4" type="ORF">BG844_17670</name>
</gene>
<dbReference type="Pfam" id="PF01547">
    <property type="entry name" value="SBP_bac_1"/>
    <property type="match status" value="1"/>
</dbReference>
<dbReference type="PANTHER" id="PTHR43649:SF29">
    <property type="entry name" value="OSMOPROTECTIVE COMPOUNDS-BINDING PROTEIN GGTB"/>
    <property type="match status" value="1"/>
</dbReference>
<keyword evidence="2" id="KW-0813">Transport</keyword>
<evidence type="ECO:0000313" key="4">
    <source>
        <dbReference type="EMBL" id="OJF13000.1"/>
    </source>
</evidence>
<evidence type="ECO:0000256" key="2">
    <source>
        <dbReference type="ARBA" id="ARBA00022448"/>
    </source>
</evidence>
<sequence>MRRVWAFLLPLTCALAVAVGCGGEEPESGGAACRPYRAYMGQAGTKVTIDGSIRDVEATTLERVWEAFEQCTGIDISYEGSTDFEASLESRVRAGNGPDIGFFPQPGLIARMARAGLLRPATAQVRANAEQWWSADWRRYGTVDSQLYAAPIEGNVKSFVWYSPRLFREKGYAIPTSWDELMSLTARIAADGVKPWCVGLASGAASGWPATDWLEDVLLRTAGPDVFDQWVAHTIPFNDPRVVAALDRVGAILRNPAYVNGGHGDVKSIATTGFQEGGLPVLERKCGMHHQASFYTSWLPPNARVAEDGDVFAFHLPPIDPAHGRPISGGGNFAGAITDRPEVNLVTAYMSTPEFANNRARIGKVISANRGFDPANVAEPVLKLSAKLLADPTVTFRFDGSDLMPSAVGAGTFWSGMVDWINGADTATVLAKIEASWPPG</sequence>
<comment type="similarity">
    <text evidence="1">Belongs to the bacterial solute-binding protein 1 family.</text>
</comment>
<keyword evidence="3" id="KW-0732">Signal</keyword>
<evidence type="ECO:0000313" key="5">
    <source>
        <dbReference type="Proteomes" id="UP000182486"/>
    </source>
</evidence>
<dbReference type="PROSITE" id="PS51257">
    <property type="entry name" value="PROKAR_LIPOPROTEIN"/>
    <property type="match status" value="1"/>
</dbReference>
<proteinExistence type="inferred from homology"/>
<protein>
    <submittedName>
        <fullName evidence="4">Sugar ABC transporter substrate-binding protein</fullName>
    </submittedName>
</protein>
<evidence type="ECO:0000256" key="3">
    <source>
        <dbReference type="SAM" id="SignalP"/>
    </source>
</evidence>
<organism evidence="4 5">
    <name type="scientific">Couchioplanes caeruleus subsp. caeruleus</name>
    <dbReference type="NCBI Taxonomy" id="56427"/>
    <lineage>
        <taxon>Bacteria</taxon>
        <taxon>Bacillati</taxon>
        <taxon>Actinomycetota</taxon>
        <taxon>Actinomycetes</taxon>
        <taxon>Micromonosporales</taxon>
        <taxon>Micromonosporaceae</taxon>
        <taxon>Couchioplanes</taxon>
    </lineage>
</organism>
<comment type="caution">
    <text evidence="4">The sequence shown here is derived from an EMBL/GenBank/DDBJ whole genome shotgun (WGS) entry which is preliminary data.</text>
</comment>
<dbReference type="AlphaFoldDB" id="A0A1K0FJT8"/>
<dbReference type="Gene3D" id="3.40.190.10">
    <property type="entry name" value="Periplasmic binding protein-like II"/>
    <property type="match status" value="2"/>
</dbReference>
<evidence type="ECO:0000256" key="1">
    <source>
        <dbReference type="ARBA" id="ARBA00008520"/>
    </source>
</evidence>
<accession>A0A1K0FJT8</accession>
<feature type="signal peptide" evidence="3">
    <location>
        <begin position="1"/>
        <end position="18"/>
    </location>
</feature>
<feature type="chain" id="PRO_5038573532" evidence="3">
    <location>
        <begin position="19"/>
        <end position="440"/>
    </location>
</feature>
<dbReference type="InterPro" id="IPR006059">
    <property type="entry name" value="SBP"/>
</dbReference>
<keyword evidence="5" id="KW-1185">Reference proteome</keyword>
<dbReference type="PANTHER" id="PTHR43649">
    <property type="entry name" value="ARABINOSE-BINDING PROTEIN-RELATED"/>
    <property type="match status" value="1"/>
</dbReference>
<dbReference type="InterPro" id="IPR050490">
    <property type="entry name" value="Bact_solute-bd_prot1"/>
</dbReference>
<name>A0A1K0FJT8_9ACTN</name>
<dbReference type="Proteomes" id="UP000182486">
    <property type="component" value="Unassembled WGS sequence"/>
</dbReference>
<reference evidence="4 5" key="1">
    <citation type="submission" date="2016-09" db="EMBL/GenBank/DDBJ databases">
        <title>Couchioplanes caeruleus draft genome sequence.</title>
        <authorList>
            <person name="Sheehan J."/>
            <person name="Caffrey P."/>
        </authorList>
    </citation>
    <scope>NUCLEOTIDE SEQUENCE [LARGE SCALE GENOMIC DNA]</scope>
    <source>
        <strain evidence="4 5">DSM 43634</strain>
    </source>
</reference>
<dbReference type="RefSeq" id="WP_071806445.1">
    <property type="nucleotide sequence ID" value="NZ_MEIA01000182.1"/>
</dbReference>
<dbReference type="EMBL" id="MEIA01000182">
    <property type="protein sequence ID" value="OJF13000.1"/>
    <property type="molecule type" value="Genomic_DNA"/>
</dbReference>
<dbReference type="SUPFAM" id="SSF53850">
    <property type="entry name" value="Periplasmic binding protein-like II"/>
    <property type="match status" value="1"/>
</dbReference>